<accession>A0ABX2SUC3</accession>
<dbReference type="Pfam" id="PF13332">
    <property type="entry name" value="Fil_haemagg_2"/>
    <property type="match status" value="3"/>
</dbReference>
<feature type="compositionally biased region" description="Polar residues" evidence="2">
    <location>
        <begin position="1425"/>
        <end position="1460"/>
    </location>
</feature>
<organism evidence="4 5">
    <name type="scientific">Vreelandella zhaodongensis</name>
    <name type="common">Halomonas zhaodongensis</name>
    <dbReference type="NCBI Taxonomy" id="1176240"/>
    <lineage>
        <taxon>Bacteria</taxon>
        <taxon>Pseudomonadati</taxon>
        <taxon>Pseudomonadota</taxon>
        <taxon>Gammaproteobacteria</taxon>
        <taxon>Oceanospirillales</taxon>
        <taxon>Halomonadaceae</taxon>
        <taxon>Vreelandella</taxon>
    </lineage>
</organism>
<feature type="region of interest" description="Disordered" evidence="2">
    <location>
        <begin position="1313"/>
        <end position="1340"/>
    </location>
</feature>
<dbReference type="InterPro" id="IPR025157">
    <property type="entry name" value="Hemagglutinin_rpt"/>
</dbReference>
<dbReference type="NCBIfam" id="TIGR01731">
    <property type="entry name" value="fil_hemag_20aa"/>
    <property type="match status" value="14"/>
</dbReference>
<feature type="region of interest" description="Disordered" evidence="2">
    <location>
        <begin position="1396"/>
        <end position="1463"/>
    </location>
</feature>
<dbReference type="InterPro" id="IPR044927">
    <property type="entry name" value="Endonuclea_NS_2"/>
</dbReference>
<evidence type="ECO:0000313" key="5">
    <source>
        <dbReference type="Proteomes" id="UP000528918"/>
    </source>
</evidence>
<dbReference type="EMBL" id="JACCDD010000006">
    <property type="protein sequence ID" value="NYS45513.1"/>
    <property type="molecule type" value="Genomic_DNA"/>
</dbReference>
<gene>
    <name evidence="4" type="ORF">HZS79_11225</name>
</gene>
<feature type="compositionally biased region" description="Low complexity" evidence="2">
    <location>
        <begin position="1767"/>
        <end position="1779"/>
    </location>
</feature>
<feature type="compositionally biased region" description="Polar residues" evidence="2">
    <location>
        <begin position="1636"/>
        <end position="1666"/>
    </location>
</feature>
<dbReference type="Pfam" id="PF13930">
    <property type="entry name" value="Endonuclea_NS_2"/>
    <property type="match status" value="1"/>
</dbReference>
<feature type="region of interest" description="Disordered" evidence="2">
    <location>
        <begin position="1767"/>
        <end position="1828"/>
    </location>
</feature>
<feature type="region of interest" description="Disordered" evidence="2">
    <location>
        <begin position="2463"/>
        <end position="2483"/>
    </location>
</feature>
<dbReference type="RefSeq" id="WP_179927903.1">
    <property type="nucleotide sequence ID" value="NZ_JACCDD010000006.1"/>
</dbReference>
<evidence type="ECO:0000259" key="3">
    <source>
        <dbReference type="Pfam" id="PF13930"/>
    </source>
</evidence>
<feature type="compositionally biased region" description="Polar residues" evidence="2">
    <location>
        <begin position="1605"/>
        <end position="1619"/>
    </location>
</feature>
<feature type="coiled-coil region" evidence="1">
    <location>
        <begin position="2835"/>
        <end position="2872"/>
    </location>
</feature>
<proteinExistence type="predicted"/>
<feature type="region of interest" description="Disordered" evidence="2">
    <location>
        <begin position="2741"/>
        <end position="2797"/>
    </location>
</feature>
<reference evidence="4 5" key="1">
    <citation type="journal article" date="2013" name="Antonie Van Leeuwenhoek">
        <title>Halomonas zhaodongensis sp. nov., a slightly halophilic bacterium isolated from saline-alkaline soils in Zhaodong, China.</title>
        <authorList>
            <person name="Jiang J."/>
            <person name="Pan Y."/>
            <person name="Meng L."/>
            <person name="Hu S."/>
            <person name="Zhang X."/>
            <person name="Hu B."/>
            <person name="Meng J."/>
            <person name="Li C."/>
            <person name="Huang H."/>
            <person name="Wang K."/>
            <person name="Su T."/>
        </authorList>
    </citation>
    <scope>NUCLEOTIDE SEQUENCE [LARGE SCALE GENOMIC DNA]</scope>
    <source>
        <strain evidence="4 5">NEAU-ST10-25</strain>
    </source>
</reference>
<feature type="non-terminal residue" evidence="4">
    <location>
        <position position="1"/>
    </location>
</feature>
<comment type="caution">
    <text evidence="4">The sequence shown here is derived from an EMBL/GenBank/DDBJ whole genome shotgun (WGS) entry which is preliminary data.</text>
</comment>
<evidence type="ECO:0000313" key="4">
    <source>
        <dbReference type="EMBL" id="NYS45513.1"/>
    </source>
</evidence>
<feature type="region of interest" description="Disordered" evidence="2">
    <location>
        <begin position="1596"/>
        <end position="1619"/>
    </location>
</feature>
<dbReference type="Proteomes" id="UP000528918">
    <property type="component" value="Unassembled WGS sequence"/>
</dbReference>
<name>A0ABX2SUC3_VREZH</name>
<feature type="compositionally biased region" description="Polar residues" evidence="2">
    <location>
        <begin position="1673"/>
        <end position="1719"/>
    </location>
</feature>
<dbReference type="InterPro" id="IPR010069">
    <property type="entry name" value="CdiA_FHA1_rpt"/>
</dbReference>
<feature type="region of interest" description="Disordered" evidence="2">
    <location>
        <begin position="1636"/>
        <end position="1754"/>
    </location>
</feature>
<evidence type="ECO:0000256" key="2">
    <source>
        <dbReference type="SAM" id="MobiDB-lite"/>
    </source>
</evidence>
<keyword evidence="1" id="KW-0175">Coiled coil</keyword>
<sequence>GALTNTGTIAAADNLTIDSASVTSSGTLAAGLNSDGSLNTFDANGAALRVTTSGDLSATGTNLAAGTLTLNGDNVDLSGSQTSAYHAIFSAQGDLDIRAAAIVTQDSLSLHTAGALDNTEGTLSSQAGDLSVKALSLNNEKGSLLAGNDLKVSLSETLINTNGSVYAGGSATLDTGALVNTGTIATVDDLTIDATSVDSSGSLAAGLNQDGTLKTFADGSGALNITTINDIAATGINLAAGNLTLKGDNVDLSESQTSAYSADIAARGDLDTWEASIVSQNNLSLYADGALDNTKGTLFSHQGDLNAQARSLNNEQATLLAGNDVSVVFSEALNNADGTVYAGGNATLDVNALTNTGTIAAADNLTIDAGSVASSGTLAAGLKSDGSLNTFDANGTALRVITSGDLSATGTNLAAGSLILGGDHIDLSESQTSAYRTTVTARGDLKSGKANVVTQENLTLQAKGALDNTAGTLSSQAGDLSVKALSLNNEQGSLLADNNLAVLGEALNNTDGTIYAGGNASLDVDVLTNAGTVAAANDLIIDSTSVDSTGTLAAGLNSDGNLAAFDTNGAELRITATDHFSATGNNLAAGHLTLESGNVNLSNSQTSANSAAIVARGELHTDNAALISHSDIDIDAQSLNNMGGTVYAGNNATLDTGVLTNTGTIAGAHNLIIDANSIESSGTLAAGMNQDGTLKESAQGSGVLSVIAIGDLSSSGTNLAAGRLTLDANNIDLSGSQTSAYNADIVARGDLTTWQANVVTEEELSLRAAGAIDNKDGVLASKAGSLMSNANGVTNTGGLMVAATELGIEANSNNINNISGDILSQGDMSLSTHADILNTGGIVQSNAAISLSADTVNNRQTGEDTQGIVGDDVQITASFVDNTEGQVLAGRDLTITADRFINNTHGKINAQRHLNLQDGVPGSDTLPGERNLVISNVGGEIVANNDIAPAAASITITAKTLGLDGTMESGGDMSLDLVGDLNTAADQQVRTEGVLSLRLHGEPSGNTFNNAGKWEGGRGLAIRADEIRNQASGELRSRGVTALDAVQTTNRGLIDGADTRINSHKVDNVGTGRLYGDHIAIAANHLSNREETVGGQTKAATIAARERLDVGAQHITNREGALIFSGGDMAIGGSLFSNYQAVADGTGNAATLNNNSATIESLGDMVLAADTLRNTNEHFAITEEYLGETTLTLIQPEGWSTKLNKEDLVWHEGDVRPEGGQYDPIYTWDYQGKDFSGFYAHHTDSGVSIIRRWTQYVLNRKEHESRVVSSAPSQIMAGGYLGLRGQHILNDKSRIIVGRTLYGDTGNLENREALGERRVSDEGSAQKTNPQGTSFSGPDGFGGIHYTRRQWHAPTSYNPPDEVTTINLGVGEIRQNTAVSGTGVSIGGKADLGTASGVSTGSTDATGSALADQSASHDTQEVAKASNSINAVNTETHGVSETTFSANRSGDATNSTSAVSTDAREVTDTSFKANHSGSVVNSADSVNTETYRTSETSFSANSPGSVHSTNGVDTDAHGVTGASFSANNSGNVTNSANVVNTETHRVSEAAFSANEAGNAASSVNAVNTDAYGATGTSFSANDSGNATSSANAVNTETHGAAGTPFSANKPGNATNSANVVNTDAHGQTEALFSANRPSNVTNSANAVNTDAHGQTGASFNANSSGDATRRANAVNTETHGAAGTSFSANSSGNVTNSTNAVNTGAHGQTGASFSANGSGDATRRANAVNTETHGAAGTSFSANSSGNVTNSTNAVNTDVHGATEASFSTNTNSATHSTNGVNTDIHGTNGASLTVPSSSSTTQGSAALPTGNAPVDHASASEGAQATAGLGTQSAPAVLLPTSSLFTIDPGSNARYLVATDPDFTDHRQWLSSDYLLSALAYDPAHAQKRLGDGFYEQKLIRDQVAALTGYRFLGDYRTDDAQYAALMNAGATFAHEHKLRPGIALSASQTAQLTNDIVWLVTQTVQLPDGSTTTALMPKVYLAPREGDLATNGELLGGHNGTLISARDIDLALSGDLNNSGTIAGRNLVDISAQNLNNSGRIQGDIALIDARQDINIDGGSIAATTGMALQAGGDINIASTLHSATNEVDGNTFSLQGIDRVAGLYVNGEAGNLLASAGGAINLTAAELHNIGSGVTQLTAGSDINLDTLEVGQSHALNWDANNYHHQSHSEEIGSVITGGGAVSLTAGQDINLRAATVDAQGALALNAIGGDITLQAGQRMDSLAEGHSSSSGGLFSSRTRTTRTSSINTQALASELGGQTVTMTSGQDIHLSGANVLADQDLGIHAGGNLTLDAEQTTLSESHFSDSRKSGLFSGGFGINIGSQRQESDAQSTATFVAPTTVGSIGGNVTLSAGDTYTQIGSDVLAPSGDILIGANTVNILEGRETRSSQTEQRFKQSGLSLSLSSPVIDSGQRLQGQAQAAGDTQSPRMQALAAANSALAVTDIQQQLQSGQGTDLSLNISLGSSQSRSNSTVESNTARGSTLAAGGNLAIHALGQGEGEGSLTVQGSQLEAGDQLLLNATQDINLLASADAVSQRDSHNSSSGSIGLGFGTNGIALNLDASRAKGHGNGDSTFFNNTQLSAGNQVILNSGGDTALKGAVVSAPQISTNIGGDLTIESLQDTATHNERHQSSGGSLSVPLIGVGQPTASLNASRTKLNSDFQSVNEQSGLRAGDGGFQVNVGGTTNLTGGAITSTDVAIDDDLNTFTTAGQTASEALESGVLTLTDLANNATFDAESTSVGLSSGGNDSGESSFGLSGIGTGRDDGSASSTTESAISGLAGNQDARTGDADTGIAPIFDADNVRKDVQAQATITQEFGSRASKLVGDTAQAKLEEAQLKRLQAQQAQAADDTERANQLNAQADQLQSDWGDNGTKRLAAHTAIGALTGGTQGATGAAMGTLSAPAIASALKNAGLDDTLTDGLTALASTAAGAATGGTQGGAAAFNEVVNNYLAHEQLAAAQTELVACDGDSSCMADVVERYQAISQEQNEAANAACSTDLAACQEHSLAAAEGEYARYADDTLWDLPNEALPYMQALFDENIGVQNAFGEATIARLLSEGGISPEMAAVLAGMPVGYNKGSSNRTSQIGASNTGRGVSEYELRNNPPANSHVKLNNGTEFRTGEGGYVDEVTFKPVNSSGVRDSRQTAVGKEGVAGDVGGHIQACRHGGTCDRFNLFPQNSNFNNSAYKRWENEITRSLQNGDEVGNVTVHLNRADPYNPRPDSVRVEYTINGEIKVRNFRNQAGG</sequence>
<feature type="compositionally biased region" description="Polar residues" evidence="2">
    <location>
        <begin position="1780"/>
        <end position="1805"/>
    </location>
</feature>
<evidence type="ECO:0000256" key="1">
    <source>
        <dbReference type="SAM" id="Coils"/>
    </source>
</evidence>
<feature type="compositionally biased region" description="Polar residues" evidence="2">
    <location>
        <begin position="1396"/>
        <end position="1417"/>
    </location>
</feature>
<feature type="compositionally biased region" description="Polar residues" evidence="2">
    <location>
        <begin position="1727"/>
        <end position="1754"/>
    </location>
</feature>
<keyword evidence="5" id="KW-1185">Reference proteome</keyword>
<feature type="compositionally biased region" description="Polar residues" evidence="2">
    <location>
        <begin position="1323"/>
        <end position="1336"/>
    </location>
</feature>
<feature type="domain" description="Type VII secretion system protein EssD-like" evidence="3">
    <location>
        <begin position="3149"/>
        <end position="3237"/>
    </location>
</feature>
<protein>
    <submittedName>
        <fullName evidence="4">Hemagglutinin repeat-containing protein</fullName>
    </submittedName>
</protein>